<feature type="domain" description="RNA-polymerase II-associated protein 3-like C-terminal" evidence="3">
    <location>
        <begin position="547"/>
        <end position="634"/>
    </location>
</feature>
<dbReference type="PANTHER" id="PTHR47329:SF1">
    <property type="entry name" value="OS05G0129900 PROTEIN"/>
    <property type="match status" value="1"/>
</dbReference>
<evidence type="ECO:0000256" key="2">
    <source>
        <dbReference type="SAM" id="MobiDB-lite"/>
    </source>
</evidence>
<feature type="repeat" description="TPR" evidence="1">
    <location>
        <begin position="169"/>
        <end position="202"/>
    </location>
</feature>
<protein>
    <recommendedName>
        <fullName evidence="3">RNA-polymerase II-associated protein 3-like C-terminal domain-containing protein</fullName>
    </recommendedName>
</protein>
<dbReference type="Pfam" id="PF13181">
    <property type="entry name" value="TPR_8"/>
    <property type="match status" value="1"/>
</dbReference>
<feature type="region of interest" description="Disordered" evidence="2">
    <location>
        <begin position="474"/>
        <end position="497"/>
    </location>
</feature>
<dbReference type="InterPro" id="IPR011990">
    <property type="entry name" value="TPR-like_helical_dom_sf"/>
</dbReference>
<feature type="compositionally biased region" description="Polar residues" evidence="2">
    <location>
        <begin position="447"/>
        <end position="456"/>
    </location>
</feature>
<proteinExistence type="predicted"/>
<evidence type="ECO:0000313" key="4">
    <source>
        <dbReference type="EMBL" id="KAI3426295.1"/>
    </source>
</evidence>
<dbReference type="InterPro" id="IPR019734">
    <property type="entry name" value="TPR_rpt"/>
</dbReference>
<dbReference type="SMART" id="SM00028">
    <property type="entry name" value="TPR"/>
    <property type="match status" value="3"/>
</dbReference>
<dbReference type="AlphaFoldDB" id="A0A9D4TIL3"/>
<dbReference type="PROSITE" id="PS50005">
    <property type="entry name" value="TPR"/>
    <property type="match status" value="1"/>
</dbReference>
<feature type="compositionally biased region" description="Low complexity" evidence="2">
    <location>
        <begin position="487"/>
        <end position="497"/>
    </location>
</feature>
<keyword evidence="1" id="KW-0802">TPR repeat</keyword>
<sequence length="671" mass="69452">MEAFDAQHAAKLSAEELQQLTKELFNWSKDAKQKAARKAPAAQPTPAAATPGQSRGSQQQQQQASGAARHPAGHTYEHYRDKWDKFDVDAAMAAEEEEARGGASVNGTHTGSTPHRHGASGTAGPSGASSHPMAIPEAKVTVPVGPSPLRKTAPGSTAPQKAAPAPCLPGDWKDAGNEHFKQGRYRQAIECYTTSLEMEPGCLAAANRAMARLKMGQHEAAEQDCSLALQLCPGYVKAYQRRATARRQLGNLLGAVEDCESVLRLEPNNKQAAIDRDTCVCQLLQQRGLPAPSCFEEVPVRLVQPAATPTQPATAQSPPAPAPAAAAAAAVEGVGAPSGSPGDEFLRVSSVQRSASTAGPTTPEASTAAHDAGSPPAAQQVAGTQAAQRAPPAAAPTALIHVVGADASDDSMPDLVEPSAATPEAAAAVVSVAAPAQQEQERAQDTAPEQSQQSKQALAGPELVLRATAEDCQQPVEQTMQQQSAVSAGTTAAAPDTGGSSCQLGAVDAPAAAGPAGASLGDSAFRTLQERPMVLSRSPKEPAPFKKPRTGVEFEKAWKGLKGDTQPQAAYLLALPPAQLPALLKQALSPALLAAVTSALLRPALQQQPAAAVALLEALTGVARFDINLMSVPPLQKADLRDLWDTVQTALATADGELASRLAEAQRKYKL</sequence>
<feature type="compositionally biased region" description="Low complexity" evidence="2">
    <location>
        <begin position="38"/>
        <end position="69"/>
    </location>
</feature>
<dbReference type="Gene3D" id="1.25.40.10">
    <property type="entry name" value="Tetratricopeptide repeat domain"/>
    <property type="match status" value="1"/>
</dbReference>
<feature type="region of interest" description="Disordered" evidence="2">
    <location>
        <begin position="94"/>
        <end position="165"/>
    </location>
</feature>
<feature type="compositionally biased region" description="Low complexity" evidence="2">
    <location>
        <begin position="119"/>
        <end position="130"/>
    </location>
</feature>
<dbReference type="Proteomes" id="UP001055712">
    <property type="component" value="Unassembled WGS sequence"/>
</dbReference>
<dbReference type="EMBL" id="SIDB01000011">
    <property type="protein sequence ID" value="KAI3426295.1"/>
    <property type="molecule type" value="Genomic_DNA"/>
</dbReference>
<organism evidence="4 5">
    <name type="scientific">Chlorella vulgaris</name>
    <name type="common">Green alga</name>
    <dbReference type="NCBI Taxonomy" id="3077"/>
    <lineage>
        <taxon>Eukaryota</taxon>
        <taxon>Viridiplantae</taxon>
        <taxon>Chlorophyta</taxon>
        <taxon>core chlorophytes</taxon>
        <taxon>Trebouxiophyceae</taxon>
        <taxon>Chlorellales</taxon>
        <taxon>Chlorellaceae</taxon>
        <taxon>Chlorella clade</taxon>
        <taxon>Chlorella</taxon>
    </lineage>
</organism>
<dbReference type="InterPro" id="IPR025986">
    <property type="entry name" value="RPAP3-like_C"/>
</dbReference>
<feature type="region of interest" description="Disordered" evidence="2">
    <location>
        <begin position="306"/>
        <end position="326"/>
    </location>
</feature>
<feature type="region of interest" description="Disordered" evidence="2">
    <location>
        <begin position="350"/>
        <end position="394"/>
    </location>
</feature>
<accession>A0A9D4TIL3</accession>
<gene>
    <name evidence="4" type="ORF">D9Q98_008668</name>
</gene>
<evidence type="ECO:0000259" key="3">
    <source>
        <dbReference type="Pfam" id="PF13877"/>
    </source>
</evidence>
<dbReference type="SUPFAM" id="SSF48452">
    <property type="entry name" value="TPR-like"/>
    <property type="match status" value="1"/>
</dbReference>
<feature type="compositionally biased region" description="Low complexity" evidence="2">
    <location>
        <begin position="377"/>
        <end position="394"/>
    </location>
</feature>
<evidence type="ECO:0000313" key="5">
    <source>
        <dbReference type="Proteomes" id="UP001055712"/>
    </source>
</evidence>
<comment type="caution">
    <text evidence="4">The sequence shown here is derived from an EMBL/GenBank/DDBJ whole genome shotgun (WGS) entry which is preliminary data.</text>
</comment>
<feature type="region of interest" description="Disordered" evidence="2">
    <location>
        <begin position="429"/>
        <end position="457"/>
    </location>
</feature>
<reference evidence="4" key="2">
    <citation type="submission" date="2020-11" db="EMBL/GenBank/DDBJ databases">
        <authorList>
            <person name="Cecchin M."/>
            <person name="Marcolungo L."/>
            <person name="Rossato M."/>
            <person name="Girolomoni L."/>
            <person name="Cosentino E."/>
            <person name="Cuine S."/>
            <person name="Li-Beisson Y."/>
            <person name="Delledonne M."/>
            <person name="Ballottari M."/>
        </authorList>
    </citation>
    <scope>NUCLEOTIDE SEQUENCE</scope>
    <source>
        <strain evidence="4">211/11P</strain>
        <tissue evidence="4">Whole cell</tissue>
    </source>
</reference>
<feature type="compositionally biased region" description="Polar residues" evidence="2">
    <location>
        <begin position="350"/>
        <end position="365"/>
    </location>
</feature>
<feature type="region of interest" description="Disordered" evidence="2">
    <location>
        <begin position="28"/>
        <end position="73"/>
    </location>
</feature>
<dbReference type="Pfam" id="PF13877">
    <property type="entry name" value="RPAP3_C"/>
    <property type="match status" value="1"/>
</dbReference>
<evidence type="ECO:0000256" key="1">
    <source>
        <dbReference type="PROSITE-ProRule" id="PRU00339"/>
    </source>
</evidence>
<reference evidence="4" key="1">
    <citation type="journal article" date="2019" name="Plant J.">
        <title>Chlorella vulgaris genome assembly and annotation reveals the molecular basis for metabolic acclimation to high light conditions.</title>
        <authorList>
            <person name="Cecchin M."/>
            <person name="Marcolungo L."/>
            <person name="Rossato M."/>
            <person name="Girolomoni L."/>
            <person name="Cosentino E."/>
            <person name="Cuine S."/>
            <person name="Li-Beisson Y."/>
            <person name="Delledonne M."/>
            <person name="Ballottari M."/>
        </authorList>
    </citation>
    <scope>NUCLEOTIDE SEQUENCE</scope>
    <source>
        <strain evidence="4">211/11P</strain>
    </source>
</reference>
<keyword evidence="5" id="KW-1185">Reference proteome</keyword>
<name>A0A9D4TIL3_CHLVU</name>
<dbReference type="PANTHER" id="PTHR47329">
    <property type="entry name" value="OS05G0129900 PROTEIN"/>
    <property type="match status" value="1"/>
</dbReference>
<feature type="compositionally biased region" description="Low complexity" evidence="2">
    <location>
        <begin position="429"/>
        <end position="438"/>
    </location>
</feature>
<feature type="compositionally biased region" description="Polar residues" evidence="2">
    <location>
        <begin position="475"/>
        <end position="486"/>
    </location>
</feature>
<dbReference type="OrthoDB" id="515365at2759"/>